<dbReference type="InterPro" id="IPR050069">
    <property type="entry name" value="Urease_subunit"/>
</dbReference>
<evidence type="ECO:0000256" key="1">
    <source>
        <dbReference type="ARBA" id="ARBA00004897"/>
    </source>
</evidence>
<feature type="binding site" description="via carbamate group" evidence="8">
    <location>
        <position position="506"/>
    </location>
    <ligand>
        <name>Ni(2+)</name>
        <dbReference type="ChEBI" id="CHEBI:49786"/>
        <label>2</label>
    </ligand>
</feature>
<evidence type="ECO:0000256" key="10">
    <source>
        <dbReference type="PROSITE-ProRule" id="PRU00700"/>
    </source>
</evidence>
<dbReference type="InterPro" id="IPR006680">
    <property type="entry name" value="Amidohydro-rel"/>
</dbReference>
<dbReference type="NCBIfam" id="TIGR01792">
    <property type="entry name" value="urease_alph"/>
    <property type="match status" value="1"/>
</dbReference>
<feature type="binding site" evidence="8">
    <location>
        <position position="561"/>
    </location>
    <ligand>
        <name>Ni(2+)</name>
        <dbReference type="ChEBI" id="CHEBI:49786"/>
        <label>2</label>
    </ligand>
</feature>
<feature type="binding site" evidence="10">
    <location>
        <position position="508"/>
    </location>
    <ligand>
        <name>substrate</name>
    </ligand>
</feature>
<dbReference type="PRINTS" id="PR01752">
    <property type="entry name" value="UREASE"/>
</dbReference>
<feature type="domain" description="Urease" evidence="11">
    <location>
        <begin position="418"/>
        <end position="861"/>
    </location>
</feature>
<dbReference type="GeneID" id="25266966"/>
<dbReference type="SUPFAM" id="SSF54111">
    <property type="entry name" value="Urease, gamma-subunit"/>
    <property type="match status" value="1"/>
</dbReference>
<dbReference type="InterPro" id="IPR002019">
    <property type="entry name" value="Urease_beta-like"/>
</dbReference>
<name>A0A066VRG3_TILAU</name>
<dbReference type="RefSeq" id="XP_013242614.1">
    <property type="nucleotide sequence ID" value="XM_013387160.1"/>
</dbReference>
<dbReference type="PROSITE" id="PS01120">
    <property type="entry name" value="UREASE_1"/>
    <property type="match status" value="1"/>
</dbReference>
<dbReference type="InterPro" id="IPR017951">
    <property type="entry name" value="Urease_asu_c"/>
</dbReference>
<comment type="catalytic activity">
    <reaction evidence="6">
        <text>urea + 2 H2O + H(+) = hydrogencarbonate + 2 NH4(+)</text>
        <dbReference type="Rhea" id="RHEA:20557"/>
        <dbReference type="ChEBI" id="CHEBI:15377"/>
        <dbReference type="ChEBI" id="CHEBI:15378"/>
        <dbReference type="ChEBI" id="CHEBI:16199"/>
        <dbReference type="ChEBI" id="CHEBI:17544"/>
        <dbReference type="ChEBI" id="CHEBI:28938"/>
        <dbReference type="EC" id="3.5.1.5"/>
    </reaction>
</comment>
<dbReference type="InterPro" id="IPR011612">
    <property type="entry name" value="Urease_alpha_N_dom"/>
</dbReference>
<comment type="PTM">
    <text evidence="7">Carbamylation allows a single lysine to coordinate two nickel ions.</text>
</comment>
<dbReference type="Proteomes" id="UP000027361">
    <property type="component" value="Unassembled WGS sequence"/>
</dbReference>
<reference evidence="12 13" key="1">
    <citation type="submission" date="2014-05" db="EMBL/GenBank/DDBJ databases">
        <title>Draft genome sequence of a rare smut relative, Tilletiaria anomala UBC 951.</title>
        <authorList>
            <consortium name="DOE Joint Genome Institute"/>
            <person name="Toome M."/>
            <person name="Kuo A."/>
            <person name="Henrissat B."/>
            <person name="Lipzen A."/>
            <person name="Tritt A."/>
            <person name="Yoshinaga Y."/>
            <person name="Zane M."/>
            <person name="Barry K."/>
            <person name="Grigoriev I.V."/>
            <person name="Spatafora J.W."/>
            <person name="Aimea M.C."/>
        </authorList>
    </citation>
    <scope>NUCLEOTIDE SEQUENCE [LARGE SCALE GENOMIC DNA]</scope>
    <source>
        <strain evidence="12 13">UBC 951</strain>
    </source>
</reference>
<dbReference type="Pfam" id="PF00449">
    <property type="entry name" value="Urease_alpha"/>
    <property type="match status" value="1"/>
</dbReference>
<feature type="binding site" description="via carbamate group" evidence="8">
    <location>
        <position position="506"/>
    </location>
    <ligand>
        <name>Ni(2+)</name>
        <dbReference type="ChEBI" id="CHEBI:49786"/>
        <label>1</label>
    </ligand>
</feature>
<dbReference type="PANTHER" id="PTHR33569:SF1">
    <property type="entry name" value="UREASE"/>
    <property type="match status" value="1"/>
</dbReference>
<evidence type="ECO:0000256" key="8">
    <source>
        <dbReference type="PIRSR" id="PIRSR001222-51"/>
    </source>
</evidence>
<dbReference type="GO" id="GO:0009039">
    <property type="term" value="F:urease activity"/>
    <property type="evidence" value="ECO:0007669"/>
    <property type="project" value="UniProtKB-EC"/>
</dbReference>
<dbReference type="Pfam" id="PF01979">
    <property type="entry name" value="Amidohydro_1"/>
    <property type="match status" value="1"/>
</dbReference>
<dbReference type="PROSITE" id="PS51368">
    <property type="entry name" value="UREASE_3"/>
    <property type="match status" value="1"/>
</dbReference>
<dbReference type="SUPFAM" id="SSF51278">
    <property type="entry name" value="Urease, beta-subunit"/>
    <property type="match status" value="1"/>
</dbReference>
<keyword evidence="13" id="KW-1185">Reference proteome</keyword>
<dbReference type="InParanoid" id="A0A066VRG3"/>
<dbReference type="GO" id="GO:0035550">
    <property type="term" value="C:urease complex"/>
    <property type="evidence" value="ECO:0007669"/>
    <property type="project" value="InterPro"/>
</dbReference>
<comment type="pathway">
    <text evidence="1 6">Nitrogen metabolism; urea degradation; CO(2) and NH(3) from urea (urease route): step 1/1.</text>
</comment>
<dbReference type="Pfam" id="PF00699">
    <property type="entry name" value="Urease_beta"/>
    <property type="match status" value="1"/>
</dbReference>
<dbReference type="CDD" id="cd00390">
    <property type="entry name" value="Urease_gamma"/>
    <property type="match status" value="1"/>
</dbReference>
<dbReference type="NCBIfam" id="TIGR00193">
    <property type="entry name" value="urease_gam"/>
    <property type="match status" value="1"/>
</dbReference>
<sequence length="861" mass="91880">MHLLPRERDKLLLYQAGSLAQRRLASCTRLNVSEATALIAHVLGELIRTGQFSVSDLMSLGKSFLGHAHVQPHVPALLHEVMVEGTFQDGTFLVTVHDPICTPWGTTSGDDEQEHLRLALFGSGLAAPNRVAFGWGQGEPEVLHGAELPGATVVARSSVPITLCADRPRVKVCVTNTGDRPIQVGSHYNFLEVNPALSFPRMLALGKRLDIPAGTAVRFEPGDVRSVTLVQVGGDGVLSGGNGIAQGRIADIMFDEAKVNQVKGRLKALGCKDEPLPSSEEAQDIQPASLSREAYCALYGPTVGDRVRLADTSLWIELEKDFTSYGDECKFGGGKVLRDGMGQASGRSDEETLDTVVINALIVDWWGIVKADIGIKQGTIVGIGKAGNPDIMSGVTPGMVIGSCTEVIAGEKMILTAGAMDAHVHYICPDLVEEALASGITTLLGGGTGPSAGTSATTCTPGRDNLRFMLRATDHYALNFGFTGKGNDSQVKGLQDQIKAGCCGLKIHEDWGTTPAVIDACLTVCDELDVSCNIHTDTLNESSFVEGTIDAFKGRTIHTYHSEGAGGGHAPDIIRVCGEPNVLPSSTNPTRPYSKNTLDEHVDMLMVCHHLSKDIAEDVAFADSRIRAETVSAEDVLQDSGAISIISSDSQAMGRIGEVVARTWRTAAKMRDLTGPLQGGKGGPDAQGKDNERVKRYVAKYTINPAIVHGMSHLIGSVEVGKLADLVLYKPENFGTKPEVVIKGGQIAWAQMGDANASIPTVQPIYGRPMYGAQPGAAPYNSIVFVSKASLENGNITSYSIQKRAEAVIKCRDISKRDMKLNNALPKITVDPETYDVHADGQLCQVPPANTLPMTQAHHFF</sequence>
<keyword evidence="5 6" id="KW-0378">Hydrolase</keyword>
<comment type="caution">
    <text evidence="12">The sequence shown here is derived from an EMBL/GenBank/DDBJ whole genome shotgun (WGS) entry which is preliminary data.</text>
</comment>
<evidence type="ECO:0000256" key="4">
    <source>
        <dbReference type="ARBA" id="ARBA00022723"/>
    </source>
</evidence>
<dbReference type="UniPathway" id="UPA00258">
    <property type="reaction ID" value="UER00370"/>
</dbReference>
<feature type="binding site" evidence="8">
    <location>
        <position position="423"/>
    </location>
    <ligand>
        <name>Ni(2+)</name>
        <dbReference type="ChEBI" id="CHEBI:49786"/>
        <label>1</label>
    </ligand>
</feature>
<evidence type="ECO:0000313" key="12">
    <source>
        <dbReference type="EMBL" id="KDN44076.1"/>
    </source>
</evidence>
<dbReference type="MEROPS" id="M38.982"/>
<dbReference type="NCBIfam" id="TIGR00192">
    <property type="entry name" value="urease_beta"/>
    <property type="match status" value="1"/>
</dbReference>
<evidence type="ECO:0000256" key="3">
    <source>
        <dbReference type="ARBA" id="ARBA00022596"/>
    </source>
</evidence>
<dbReference type="EC" id="3.5.1.5" evidence="2 6"/>
<dbReference type="PANTHER" id="PTHR33569">
    <property type="entry name" value="UREASE"/>
    <property type="match status" value="1"/>
</dbReference>
<dbReference type="Pfam" id="PF00547">
    <property type="entry name" value="Urease_gamma"/>
    <property type="match status" value="1"/>
</dbReference>
<dbReference type="OrthoDB" id="1708534at2759"/>
<evidence type="ECO:0000256" key="7">
    <source>
        <dbReference type="PIRSR" id="PIRSR001222-50"/>
    </source>
</evidence>
<dbReference type="HAMAP" id="MF_01953">
    <property type="entry name" value="Urease_alpha"/>
    <property type="match status" value="1"/>
</dbReference>
<organism evidence="12 13">
    <name type="scientific">Tilletiaria anomala (strain ATCC 24038 / CBS 436.72 / UBC 951)</name>
    <dbReference type="NCBI Taxonomy" id="1037660"/>
    <lineage>
        <taxon>Eukaryota</taxon>
        <taxon>Fungi</taxon>
        <taxon>Dikarya</taxon>
        <taxon>Basidiomycota</taxon>
        <taxon>Ustilaginomycotina</taxon>
        <taxon>Exobasidiomycetes</taxon>
        <taxon>Georgefischeriales</taxon>
        <taxon>Tilletiariaceae</taxon>
        <taxon>Tilletiaria</taxon>
    </lineage>
</organism>
<accession>A0A066VRG3</accession>
<evidence type="ECO:0000256" key="5">
    <source>
        <dbReference type="ARBA" id="ARBA00022801"/>
    </source>
</evidence>
<keyword evidence="3 6" id="KW-0533">Nickel</keyword>
<dbReference type="STRING" id="1037660.A0A066VRG3"/>
<keyword evidence="4 6" id="KW-0479">Metal-binding</keyword>
<dbReference type="InterPro" id="IPR005848">
    <property type="entry name" value="Urease_asu"/>
</dbReference>
<dbReference type="InterPro" id="IPR036463">
    <property type="entry name" value="Urease_gamma_sf"/>
</dbReference>
<dbReference type="EMBL" id="JMSN01000055">
    <property type="protein sequence ID" value="KDN44076.1"/>
    <property type="molecule type" value="Genomic_DNA"/>
</dbReference>
<dbReference type="FunCoup" id="A0A066VRG3">
    <property type="interactions" value="59"/>
</dbReference>
<dbReference type="SUPFAM" id="SSF51338">
    <property type="entry name" value="Composite domain of metallo-dependent hydrolases"/>
    <property type="match status" value="2"/>
</dbReference>
<dbReference type="InterPro" id="IPR017950">
    <property type="entry name" value="Urease_AS"/>
</dbReference>
<feature type="binding site" evidence="8">
    <location>
        <position position="425"/>
    </location>
    <ligand>
        <name>Ni(2+)</name>
        <dbReference type="ChEBI" id="CHEBI:49786"/>
        <label>1</label>
    </ligand>
</feature>
<feature type="binding site" evidence="8">
    <location>
        <position position="535"/>
    </location>
    <ligand>
        <name>Ni(2+)</name>
        <dbReference type="ChEBI" id="CHEBI:49786"/>
        <label>2</label>
    </ligand>
</feature>
<dbReference type="Gene3D" id="3.30.280.10">
    <property type="entry name" value="Urease, gamma-like subunit"/>
    <property type="match status" value="1"/>
</dbReference>
<evidence type="ECO:0000313" key="13">
    <source>
        <dbReference type="Proteomes" id="UP000027361"/>
    </source>
</evidence>
<dbReference type="InterPro" id="IPR011059">
    <property type="entry name" value="Metal-dep_hydrolase_composite"/>
</dbReference>
<dbReference type="InterPro" id="IPR002026">
    <property type="entry name" value="Urease_gamma/gamma-beta_su"/>
</dbReference>
<dbReference type="HOGENOM" id="CLU_000980_0_0_1"/>
<dbReference type="InterPro" id="IPR036461">
    <property type="entry name" value="Urease_betasu_sf"/>
</dbReference>
<proteinExistence type="inferred from homology"/>
<dbReference type="SUPFAM" id="SSF51556">
    <property type="entry name" value="Metallo-dependent hydrolases"/>
    <property type="match status" value="1"/>
</dbReference>
<dbReference type="NCBIfam" id="NF009686">
    <property type="entry name" value="PRK13207.1"/>
    <property type="match status" value="1"/>
</dbReference>
<evidence type="ECO:0000259" key="11">
    <source>
        <dbReference type="PROSITE" id="PS51368"/>
    </source>
</evidence>
<dbReference type="CDD" id="cd00375">
    <property type="entry name" value="Urease_alpha"/>
    <property type="match status" value="1"/>
</dbReference>
<dbReference type="InterPro" id="IPR032466">
    <property type="entry name" value="Metal_Hydrolase"/>
</dbReference>
<gene>
    <name evidence="12" type="ORF">K437DRAFT_286587</name>
</gene>
<dbReference type="Gene3D" id="2.10.150.10">
    <property type="entry name" value="Urease, beta subunit"/>
    <property type="match status" value="1"/>
</dbReference>
<dbReference type="PROSITE" id="PS00145">
    <property type="entry name" value="UREASE_2"/>
    <property type="match status" value="1"/>
</dbReference>
<dbReference type="Gene3D" id="2.30.40.10">
    <property type="entry name" value="Urease, subunit C, domain 1"/>
    <property type="match status" value="1"/>
</dbReference>
<feature type="active site" description="Proton donor" evidence="9 10">
    <location>
        <position position="609"/>
    </location>
</feature>
<comment type="cofactor">
    <cofactor evidence="8">
        <name>Ni cation</name>
        <dbReference type="ChEBI" id="CHEBI:25516"/>
    </cofactor>
    <text evidence="8">Binds 2 nickel ions per subunit.</text>
</comment>
<feature type="binding site" evidence="8">
    <location>
        <position position="649"/>
    </location>
    <ligand>
        <name>Ni(2+)</name>
        <dbReference type="ChEBI" id="CHEBI:49786"/>
        <label>1</label>
    </ligand>
</feature>
<dbReference type="InterPro" id="IPR029754">
    <property type="entry name" value="Urease_Ni-bd"/>
</dbReference>
<dbReference type="AlphaFoldDB" id="A0A066VRG3"/>
<dbReference type="PIRSF" id="PIRSF001222">
    <property type="entry name" value="Urease"/>
    <property type="match status" value="1"/>
</dbReference>
<dbReference type="GO" id="GO:0043419">
    <property type="term" value="P:urea catabolic process"/>
    <property type="evidence" value="ECO:0007669"/>
    <property type="project" value="UniProtKB-UniPathway"/>
</dbReference>
<dbReference type="OMA" id="DTMDGVH"/>
<protein>
    <recommendedName>
        <fullName evidence="2 6">Urease</fullName>
        <ecNumber evidence="2 6">3.5.1.5</ecNumber>
    </recommendedName>
    <alternativeName>
        <fullName evidence="6">Urea amidohydrolase</fullName>
    </alternativeName>
</protein>
<dbReference type="InterPro" id="IPR008221">
    <property type="entry name" value="Urease"/>
</dbReference>
<dbReference type="CDD" id="cd00407">
    <property type="entry name" value="Urease_beta"/>
    <property type="match status" value="1"/>
</dbReference>
<dbReference type="Gene3D" id="3.20.20.140">
    <property type="entry name" value="Metal-dependent hydrolases"/>
    <property type="match status" value="1"/>
</dbReference>
<evidence type="ECO:0000256" key="2">
    <source>
        <dbReference type="ARBA" id="ARBA00012934"/>
    </source>
</evidence>
<dbReference type="GO" id="GO:0016151">
    <property type="term" value="F:nickel cation binding"/>
    <property type="evidence" value="ECO:0007669"/>
    <property type="project" value="InterPro"/>
</dbReference>
<evidence type="ECO:0000256" key="6">
    <source>
        <dbReference type="PIRNR" id="PIRNR001222"/>
    </source>
</evidence>
<evidence type="ECO:0000256" key="9">
    <source>
        <dbReference type="PIRSR" id="PIRSR611612-52"/>
    </source>
</evidence>
<feature type="modified residue" description="N6-carboxylysine" evidence="7">
    <location>
        <position position="506"/>
    </location>
</feature>